<feature type="transmembrane region" description="Helical" evidence="6">
    <location>
        <begin position="56"/>
        <end position="74"/>
    </location>
</feature>
<feature type="non-terminal residue" evidence="8">
    <location>
        <position position="355"/>
    </location>
</feature>
<reference evidence="8 9" key="1">
    <citation type="journal article" date="2018" name="Nat. Biotechnol.">
        <title>A standardized bacterial taxonomy based on genome phylogeny substantially revises the tree of life.</title>
        <authorList>
            <person name="Parks D.H."/>
            <person name="Chuvochina M."/>
            <person name="Waite D.W."/>
            <person name="Rinke C."/>
            <person name="Skarshewski A."/>
            <person name="Chaumeil P.A."/>
            <person name="Hugenholtz P."/>
        </authorList>
    </citation>
    <scope>NUCLEOTIDE SEQUENCE [LARGE SCALE GENOMIC DNA]</scope>
    <source>
        <strain evidence="8">UBA9049</strain>
    </source>
</reference>
<evidence type="ECO:0000256" key="3">
    <source>
        <dbReference type="ARBA" id="ARBA00022692"/>
    </source>
</evidence>
<protein>
    <submittedName>
        <fullName evidence="8">ABC transporter permease</fullName>
    </submittedName>
</protein>
<feature type="transmembrane region" description="Helical" evidence="6">
    <location>
        <begin position="133"/>
        <end position="154"/>
    </location>
</feature>
<evidence type="ECO:0000256" key="5">
    <source>
        <dbReference type="ARBA" id="ARBA00023136"/>
    </source>
</evidence>
<gene>
    <name evidence="8" type="ORF">DCF82_12335</name>
</gene>
<dbReference type="EMBL" id="DLYI01000159">
    <property type="protein sequence ID" value="HAC28586.1"/>
    <property type="molecule type" value="Genomic_DNA"/>
</dbReference>
<feature type="transmembrane region" description="Helical" evidence="6">
    <location>
        <begin position="95"/>
        <end position="113"/>
    </location>
</feature>
<dbReference type="InterPro" id="IPR051449">
    <property type="entry name" value="ABC-2_transporter_component"/>
</dbReference>
<keyword evidence="2" id="KW-1003">Cell membrane</keyword>
<dbReference type="Proteomes" id="UP000261325">
    <property type="component" value="Unassembled WGS sequence"/>
</dbReference>
<proteinExistence type="predicted"/>
<dbReference type="InterPro" id="IPR055396">
    <property type="entry name" value="DUF7088"/>
</dbReference>
<evidence type="ECO:0000313" key="8">
    <source>
        <dbReference type="EMBL" id="HAC28586.1"/>
    </source>
</evidence>
<feature type="transmembrane region" description="Helical" evidence="6">
    <location>
        <begin position="216"/>
        <end position="234"/>
    </location>
</feature>
<evidence type="ECO:0000256" key="2">
    <source>
        <dbReference type="ARBA" id="ARBA00022475"/>
    </source>
</evidence>
<feature type="transmembrane region" description="Helical" evidence="6">
    <location>
        <begin position="250"/>
        <end position="269"/>
    </location>
</feature>
<evidence type="ECO:0000256" key="1">
    <source>
        <dbReference type="ARBA" id="ARBA00004651"/>
    </source>
</evidence>
<dbReference type="Pfam" id="PF12679">
    <property type="entry name" value="ABC2_membrane_2"/>
    <property type="match status" value="1"/>
</dbReference>
<organism evidence="8 9">
    <name type="scientific">Marinobacter nauticus</name>
    <name type="common">Marinobacter hydrocarbonoclasticus</name>
    <name type="synonym">Marinobacter aquaeolei</name>
    <dbReference type="NCBI Taxonomy" id="2743"/>
    <lineage>
        <taxon>Bacteria</taxon>
        <taxon>Pseudomonadati</taxon>
        <taxon>Pseudomonadota</taxon>
        <taxon>Gammaproteobacteria</taxon>
        <taxon>Pseudomonadales</taxon>
        <taxon>Marinobacteraceae</taxon>
        <taxon>Marinobacter</taxon>
    </lineage>
</organism>
<dbReference type="Pfam" id="PF23357">
    <property type="entry name" value="DUF7088"/>
    <property type="match status" value="1"/>
</dbReference>
<accession>A0A3B8WGN9</accession>
<dbReference type="GO" id="GO:0005886">
    <property type="term" value="C:plasma membrane"/>
    <property type="evidence" value="ECO:0007669"/>
    <property type="project" value="UniProtKB-SubCell"/>
</dbReference>
<feature type="transmembrane region" description="Helical" evidence="6">
    <location>
        <begin position="161"/>
        <end position="188"/>
    </location>
</feature>
<keyword evidence="3 6" id="KW-0812">Transmembrane</keyword>
<evidence type="ECO:0000256" key="6">
    <source>
        <dbReference type="SAM" id="Phobius"/>
    </source>
</evidence>
<dbReference type="PANTHER" id="PTHR30294:SF29">
    <property type="entry name" value="MULTIDRUG ABC TRANSPORTER PERMEASE YBHS-RELATED"/>
    <property type="match status" value="1"/>
</dbReference>
<feature type="domain" description="DUF7088" evidence="7">
    <location>
        <begin position="281"/>
        <end position="354"/>
    </location>
</feature>
<dbReference type="PANTHER" id="PTHR30294">
    <property type="entry name" value="MEMBRANE COMPONENT OF ABC TRANSPORTER YHHJ-RELATED"/>
    <property type="match status" value="1"/>
</dbReference>
<dbReference type="AlphaFoldDB" id="A0A3B8WGN9"/>
<evidence type="ECO:0000256" key="4">
    <source>
        <dbReference type="ARBA" id="ARBA00022989"/>
    </source>
</evidence>
<evidence type="ECO:0000313" key="9">
    <source>
        <dbReference type="Proteomes" id="UP000261325"/>
    </source>
</evidence>
<keyword evidence="5 6" id="KW-0472">Membrane</keyword>
<name>A0A3B8WGN9_MARNT</name>
<sequence length="355" mass="39374">MADLMNVARKEFRGFFASPAAYLFMALFVAACLFVFFWGEAFFARNVADLEPLFDWLPLLLIFLIAALTMRSWSEERRSGTLESLLTSPVSLWQLVLGKFVAAFGLLCLALALTLPLPITVSLLGPLDTGPVIGGYLATLFLGAAYIAIGLFTSSRTDNPIVALMVTVLICSLFYLIGSGLLTGLAGYRLGQFLELFGTGSRFDAITRGVLDLRDIYYYLSLTGVFLVLNVYTLEKLRWTGNPSSTTHRRWTAVTALAVVNLLAANLWLHPLKAIRLDLTENQLYTLSEATTEQLTTLQEPLQIRGYFSEKTHPLLAPLVPRLQSLLEEYQVHGGTQVMVEFIDPTRNKEAEETA</sequence>
<comment type="subcellular location">
    <subcellularLocation>
        <location evidence="1">Cell membrane</location>
        <topology evidence="1">Multi-pass membrane protein</topology>
    </subcellularLocation>
</comment>
<evidence type="ECO:0000259" key="7">
    <source>
        <dbReference type="Pfam" id="PF23357"/>
    </source>
</evidence>
<keyword evidence="4 6" id="KW-1133">Transmembrane helix</keyword>
<feature type="transmembrane region" description="Helical" evidence="6">
    <location>
        <begin position="21"/>
        <end position="44"/>
    </location>
</feature>
<comment type="caution">
    <text evidence="8">The sequence shown here is derived from an EMBL/GenBank/DDBJ whole genome shotgun (WGS) entry which is preliminary data.</text>
</comment>
<dbReference type="GO" id="GO:0140359">
    <property type="term" value="F:ABC-type transporter activity"/>
    <property type="evidence" value="ECO:0007669"/>
    <property type="project" value="InterPro"/>
</dbReference>